<dbReference type="AlphaFoldDB" id="A0ABD0ZFS5"/>
<name>A0ABD0ZFS5_9HEMI</name>
<feature type="region of interest" description="Disordered" evidence="1">
    <location>
        <begin position="85"/>
        <end position="105"/>
    </location>
</feature>
<comment type="caution">
    <text evidence="2">The sequence shown here is derived from an EMBL/GenBank/DDBJ whole genome shotgun (WGS) entry which is preliminary data.</text>
</comment>
<gene>
    <name evidence="2" type="ORF">AAG570_008976</name>
</gene>
<evidence type="ECO:0000313" key="3">
    <source>
        <dbReference type="Proteomes" id="UP001558652"/>
    </source>
</evidence>
<keyword evidence="3" id="KW-1185">Reference proteome</keyword>
<dbReference type="EMBL" id="JBFDAA010000003">
    <property type="protein sequence ID" value="KAL1138914.1"/>
    <property type="molecule type" value="Genomic_DNA"/>
</dbReference>
<evidence type="ECO:0000256" key="1">
    <source>
        <dbReference type="SAM" id="MobiDB-lite"/>
    </source>
</evidence>
<protein>
    <recommendedName>
        <fullName evidence="4">BHLH domain-containing protein</fullName>
    </recommendedName>
</protein>
<accession>A0ABD0ZFS5</accession>
<sequence length="174" mass="18937">MLFICGVFPGVVQSPGLLSNPPTAGRRPLRFLQCESAQCGSGGQAPLSPAQCPPHRYSVRIALCESFPMHNHKYMAVPSVELNHLTPPLPSPPGGGGGRQLSLDETSTWTPSTMTEVSSRQGSSGSLNTCLISDKRRHDRRRERLNTELLTAALNGDKDEVRRSVTKILQLCNF</sequence>
<feature type="region of interest" description="Disordered" evidence="1">
    <location>
        <begin position="110"/>
        <end position="129"/>
    </location>
</feature>
<reference evidence="2 3" key="1">
    <citation type="submission" date="2024-07" db="EMBL/GenBank/DDBJ databases">
        <title>Chromosome-level genome assembly of the water stick insect Ranatra chinensis (Heteroptera: Nepidae).</title>
        <authorList>
            <person name="Liu X."/>
        </authorList>
    </citation>
    <scope>NUCLEOTIDE SEQUENCE [LARGE SCALE GENOMIC DNA]</scope>
    <source>
        <strain evidence="2">Cailab_2021Rc</strain>
        <tissue evidence="2">Muscle</tissue>
    </source>
</reference>
<dbReference type="Proteomes" id="UP001558652">
    <property type="component" value="Unassembled WGS sequence"/>
</dbReference>
<evidence type="ECO:0008006" key="4">
    <source>
        <dbReference type="Google" id="ProtNLM"/>
    </source>
</evidence>
<evidence type="ECO:0000313" key="2">
    <source>
        <dbReference type="EMBL" id="KAL1138914.1"/>
    </source>
</evidence>
<proteinExistence type="predicted"/>
<organism evidence="2 3">
    <name type="scientific">Ranatra chinensis</name>
    <dbReference type="NCBI Taxonomy" id="642074"/>
    <lineage>
        <taxon>Eukaryota</taxon>
        <taxon>Metazoa</taxon>
        <taxon>Ecdysozoa</taxon>
        <taxon>Arthropoda</taxon>
        <taxon>Hexapoda</taxon>
        <taxon>Insecta</taxon>
        <taxon>Pterygota</taxon>
        <taxon>Neoptera</taxon>
        <taxon>Paraneoptera</taxon>
        <taxon>Hemiptera</taxon>
        <taxon>Heteroptera</taxon>
        <taxon>Panheteroptera</taxon>
        <taxon>Nepomorpha</taxon>
        <taxon>Nepidae</taxon>
        <taxon>Ranatrinae</taxon>
        <taxon>Ranatra</taxon>
    </lineage>
</organism>